<accession>A0A0P0RKT9</accession>
<gene>
    <name evidence="1" type="ORF">K788_00025875</name>
</gene>
<protein>
    <submittedName>
        <fullName evidence="1">Uncharacterized protein</fullName>
    </submittedName>
</protein>
<organism evidence="1 2">
    <name type="scientific">Paraburkholderia caribensis MBA4</name>
    <dbReference type="NCBI Taxonomy" id="1323664"/>
    <lineage>
        <taxon>Bacteria</taxon>
        <taxon>Pseudomonadati</taxon>
        <taxon>Pseudomonadota</taxon>
        <taxon>Betaproteobacteria</taxon>
        <taxon>Burkholderiales</taxon>
        <taxon>Burkholderiaceae</taxon>
        <taxon>Paraburkholderia</taxon>
    </lineage>
</organism>
<name>A0A0P0RKT9_9BURK</name>
<dbReference type="EMBL" id="CP012748">
    <property type="protein sequence ID" value="ALL69410.1"/>
    <property type="molecule type" value="Genomic_DNA"/>
</dbReference>
<reference evidence="1 2" key="1">
    <citation type="journal article" date="2014" name="Genome Announc.">
        <title>Draft Genome Sequence of the Haloacid-Degrading Burkholderia caribensis Strain MBA4.</title>
        <authorList>
            <person name="Pan Y."/>
            <person name="Kong K.F."/>
            <person name="Tsang J.S."/>
        </authorList>
    </citation>
    <scope>NUCLEOTIDE SEQUENCE [LARGE SCALE GENOMIC DNA]</scope>
    <source>
        <strain evidence="1 2">MBA4</strain>
        <plasmid evidence="2">Plasmid</plasmid>
    </source>
</reference>
<keyword evidence="1" id="KW-0614">Plasmid</keyword>
<dbReference type="AlphaFoldDB" id="A0A0P0RKT9"/>
<sequence>MIAIALLPAEAAHRCMQKSSAQQRATVNREAEPV</sequence>
<proteinExistence type="predicted"/>
<evidence type="ECO:0000313" key="1">
    <source>
        <dbReference type="EMBL" id="ALL69410.1"/>
    </source>
</evidence>
<dbReference type="KEGG" id="bcai:K788_00025875"/>
<dbReference type="Proteomes" id="UP000019146">
    <property type="component" value="Plasmid unnamed"/>
</dbReference>
<geneLocation type="plasmid" evidence="2"/>
<evidence type="ECO:0000313" key="2">
    <source>
        <dbReference type="Proteomes" id="UP000019146"/>
    </source>
</evidence>